<dbReference type="SUPFAM" id="SSF53335">
    <property type="entry name" value="S-adenosyl-L-methionine-dependent methyltransferases"/>
    <property type="match status" value="1"/>
</dbReference>
<dbReference type="Gene3D" id="3.40.50.150">
    <property type="entry name" value="Vaccinia Virus protein VP39"/>
    <property type="match status" value="1"/>
</dbReference>
<dbReference type="GO" id="GO:0032259">
    <property type="term" value="P:methylation"/>
    <property type="evidence" value="ECO:0007669"/>
    <property type="project" value="UniProtKB-KW"/>
</dbReference>
<gene>
    <name evidence="8" type="ordered locus">Hden_3015</name>
</gene>
<evidence type="ECO:0000256" key="2">
    <source>
        <dbReference type="ARBA" id="ARBA00022603"/>
    </source>
</evidence>
<reference evidence="9" key="1">
    <citation type="journal article" date="2011" name="J. Bacteriol.">
        <title>Genome sequences of eight morphologically diverse alphaproteobacteria.</title>
        <authorList>
            <consortium name="US DOE Joint Genome Institute"/>
            <person name="Brown P.J."/>
            <person name="Kysela D.T."/>
            <person name="Buechlein A."/>
            <person name="Hemmerich C."/>
            <person name="Brun Y.V."/>
        </authorList>
    </citation>
    <scope>NUCLEOTIDE SEQUENCE [LARGE SCALE GENOMIC DNA]</scope>
    <source>
        <strain evidence="9">ATCC 51888 / DSM 1869 / NCIB 11706 / TK 0415</strain>
    </source>
</reference>
<feature type="active site" evidence="7">
    <location>
        <position position="79"/>
    </location>
</feature>
<evidence type="ECO:0000256" key="4">
    <source>
        <dbReference type="ARBA" id="ARBA00022691"/>
    </source>
</evidence>
<dbReference type="EC" id="2.1.1.37" evidence="1"/>
<evidence type="ECO:0000256" key="6">
    <source>
        <dbReference type="ARBA" id="ARBA00047422"/>
    </source>
</evidence>
<accession>D8JVF6</accession>
<evidence type="ECO:0000256" key="1">
    <source>
        <dbReference type="ARBA" id="ARBA00011975"/>
    </source>
</evidence>
<dbReference type="OrthoDB" id="9813719at2"/>
<name>D8JVF6_HYPDA</name>
<dbReference type="PANTHER" id="PTHR10629:SF52">
    <property type="entry name" value="DNA (CYTOSINE-5)-METHYLTRANSFERASE 1"/>
    <property type="match status" value="1"/>
</dbReference>
<comment type="catalytic activity">
    <reaction evidence="6">
        <text>a 2'-deoxycytidine in DNA + S-adenosyl-L-methionine = a 5-methyl-2'-deoxycytidine in DNA + S-adenosyl-L-homocysteine + H(+)</text>
        <dbReference type="Rhea" id="RHEA:13681"/>
        <dbReference type="Rhea" id="RHEA-COMP:11369"/>
        <dbReference type="Rhea" id="RHEA-COMP:11370"/>
        <dbReference type="ChEBI" id="CHEBI:15378"/>
        <dbReference type="ChEBI" id="CHEBI:57856"/>
        <dbReference type="ChEBI" id="CHEBI:59789"/>
        <dbReference type="ChEBI" id="CHEBI:85452"/>
        <dbReference type="ChEBI" id="CHEBI:85454"/>
        <dbReference type="EC" id="2.1.1.37"/>
    </reaction>
</comment>
<evidence type="ECO:0000256" key="3">
    <source>
        <dbReference type="ARBA" id="ARBA00022679"/>
    </source>
</evidence>
<dbReference type="Pfam" id="PF00145">
    <property type="entry name" value="DNA_methylase"/>
    <property type="match status" value="2"/>
</dbReference>
<evidence type="ECO:0000256" key="7">
    <source>
        <dbReference type="PROSITE-ProRule" id="PRU01016"/>
    </source>
</evidence>
<dbReference type="PANTHER" id="PTHR10629">
    <property type="entry name" value="CYTOSINE-SPECIFIC METHYLTRANSFERASE"/>
    <property type="match status" value="1"/>
</dbReference>
<dbReference type="InterPro" id="IPR029063">
    <property type="entry name" value="SAM-dependent_MTases_sf"/>
</dbReference>
<dbReference type="eggNOG" id="COG0270">
    <property type="taxonomic scope" value="Bacteria"/>
</dbReference>
<dbReference type="GO" id="GO:0009307">
    <property type="term" value="P:DNA restriction-modification system"/>
    <property type="evidence" value="ECO:0007669"/>
    <property type="project" value="UniProtKB-KW"/>
</dbReference>
<dbReference type="HOGENOM" id="CLU_014695_0_0_5"/>
<dbReference type="STRING" id="582899.Hden_3015"/>
<dbReference type="KEGG" id="hdn:Hden_3015"/>
<dbReference type="PROSITE" id="PS51679">
    <property type="entry name" value="SAM_MT_C5"/>
    <property type="match status" value="1"/>
</dbReference>
<dbReference type="GO" id="GO:0003677">
    <property type="term" value="F:DNA binding"/>
    <property type="evidence" value="ECO:0007669"/>
    <property type="project" value="TreeGrafter"/>
</dbReference>
<keyword evidence="3 7" id="KW-0808">Transferase</keyword>
<organism evidence="8 9">
    <name type="scientific">Hyphomicrobium denitrificans (strain ATCC 51888 / DSM 1869 / NCIMB 11706 / TK 0415)</name>
    <dbReference type="NCBI Taxonomy" id="582899"/>
    <lineage>
        <taxon>Bacteria</taxon>
        <taxon>Pseudomonadati</taxon>
        <taxon>Pseudomonadota</taxon>
        <taxon>Alphaproteobacteria</taxon>
        <taxon>Hyphomicrobiales</taxon>
        <taxon>Hyphomicrobiaceae</taxon>
        <taxon>Hyphomicrobium</taxon>
    </lineage>
</organism>
<dbReference type="GO" id="GO:0003886">
    <property type="term" value="F:DNA (cytosine-5-)-methyltransferase activity"/>
    <property type="evidence" value="ECO:0007669"/>
    <property type="project" value="UniProtKB-EC"/>
</dbReference>
<dbReference type="Gene3D" id="3.90.120.10">
    <property type="entry name" value="DNA Methylase, subunit A, domain 2"/>
    <property type="match status" value="1"/>
</dbReference>
<keyword evidence="5" id="KW-0680">Restriction system</keyword>
<dbReference type="Proteomes" id="UP000002033">
    <property type="component" value="Chromosome"/>
</dbReference>
<dbReference type="PRINTS" id="PR00105">
    <property type="entry name" value="C5METTRFRASE"/>
</dbReference>
<dbReference type="GO" id="GO:0044027">
    <property type="term" value="P:negative regulation of gene expression via chromosomal CpG island methylation"/>
    <property type="evidence" value="ECO:0007669"/>
    <property type="project" value="TreeGrafter"/>
</dbReference>
<keyword evidence="2 7" id="KW-0489">Methyltransferase</keyword>
<evidence type="ECO:0000256" key="5">
    <source>
        <dbReference type="ARBA" id="ARBA00022747"/>
    </source>
</evidence>
<dbReference type="InterPro" id="IPR050390">
    <property type="entry name" value="C5-Methyltransferase"/>
</dbReference>
<proteinExistence type="inferred from homology"/>
<sequence length="548" mass="59848">MKPGLIIDNFAGGGGASLGVEMACWKGPDIAINHDAIALGLHATNHPHTEHHVEDVWAVDPRAVTKGRPVSLAWFSPDCKHFSKAKGGKPVEKKIRGLAWVVIRWAVAVKPQLIILENVEEFQDWGPLGPDNLPCPERKGRTFRLFVERLRQAGYEVDWRELKACDYGAPTIRKRLFLIARRDGLPIVWPEPTHAKPGSLEVGAGLRKPWRTAAECIDWSLPCPSIFGRGRPLAEKTMARIARGVQRYVIDAERPFIINLTHGGRVEDIDEPFKTLTGAHRGEKALVAPFLTKFRANSTGQSLDDPMCSVTANSFIKRPGGAPPIGLVAPFFVPRHGEHATQEPRCRDVEQPMPTVTATANGAGLVAAFMAQHNGGMVGHSLEEPVSTLTAKCSHQQLVSTFLTKMYGSCKDGQDMRQPFGTVTAQGQHLAEVRAFLMKYYGTGGQHQGCDEPMHTATAKARLGLVTVAGVDYQIVDIGMRMLSPRELFRAQGFPDSYVIDRLPDGTPISKTDQIRLCGNSVCPPLARAIIAANFGNQVVREGGRVAA</sequence>
<dbReference type="RefSeq" id="WP_013216969.1">
    <property type="nucleotide sequence ID" value="NC_014313.1"/>
</dbReference>
<dbReference type="InterPro" id="IPR001525">
    <property type="entry name" value="C5_MeTfrase"/>
</dbReference>
<dbReference type="REBASE" id="26839">
    <property type="entry name" value="M.HdeUORF3015P"/>
</dbReference>
<dbReference type="EMBL" id="CP002083">
    <property type="protein sequence ID" value="ADJ24810.1"/>
    <property type="molecule type" value="Genomic_DNA"/>
</dbReference>
<evidence type="ECO:0000313" key="8">
    <source>
        <dbReference type="EMBL" id="ADJ24810.1"/>
    </source>
</evidence>
<comment type="similarity">
    <text evidence="7">Belongs to the class I-like SAM-binding methyltransferase superfamily. C5-methyltransferase family.</text>
</comment>
<keyword evidence="9" id="KW-1185">Reference proteome</keyword>
<dbReference type="AlphaFoldDB" id="D8JVF6"/>
<evidence type="ECO:0000313" key="9">
    <source>
        <dbReference type="Proteomes" id="UP000002033"/>
    </source>
</evidence>
<keyword evidence="4 7" id="KW-0949">S-adenosyl-L-methionine</keyword>
<protein>
    <recommendedName>
        <fullName evidence="1">DNA (cytosine-5-)-methyltransferase</fullName>
        <ecNumber evidence="1">2.1.1.37</ecNumber>
    </recommendedName>
</protein>